<dbReference type="GO" id="GO:0003855">
    <property type="term" value="F:3-dehydroquinate dehydratase activity"/>
    <property type="evidence" value="ECO:0007669"/>
    <property type="project" value="UniProtKB-UniRule"/>
</dbReference>
<comment type="subunit">
    <text evidence="4">Homodimer.</text>
</comment>
<comment type="similarity">
    <text evidence="4">Belongs to the type-I 3-dehydroquinase family.</text>
</comment>
<feature type="binding site" evidence="4">
    <location>
        <begin position="55"/>
        <end position="57"/>
    </location>
    <ligand>
        <name>3-dehydroquinate</name>
        <dbReference type="ChEBI" id="CHEBI:32364"/>
    </ligand>
</feature>
<sequence length="264" mass="28089">MHQRFSRNTRRTDTVFLTLVYVLGMGLEFDSFTLAASTTDLSEEPAAREFADAIEFRMDLASEPLAALEAYDERVASTPDSVPILATNRAAWEGGEAADDGRLETLAAAARFDAVEAIDIELESLRAGATAATDARKAARERDVSVVVSAHDFEATPRAVEMRETLTEACEYGDVGKLAVTAADREDALAVLTVTHQLTAAGHDVATMAMGEAGSHTRAVAPVYGSRIGYAPVVPERATAPGQYDLETLAELVERLQAASPSAA</sequence>
<dbReference type="GO" id="GO:0008652">
    <property type="term" value="P:amino acid biosynthetic process"/>
    <property type="evidence" value="ECO:0007669"/>
    <property type="project" value="UniProtKB-KW"/>
</dbReference>
<reference evidence="5 6" key="1">
    <citation type="journal article" date="2014" name="PLoS Genet.">
        <title>Phylogenetically driven sequencing of extremely halophilic archaea reveals strategies for static and dynamic osmo-response.</title>
        <authorList>
            <person name="Becker E.A."/>
            <person name="Seitzer P.M."/>
            <person name="Tritt A."/>
            <person name="Larsen D."/>
            <person name="Krusor M."/>
            <person name="Yao A.I."/>
            <person name="Wu D."/>
            <person name="Madern D."/>
            <person name="Eisen J.A."/>
            <person name="Darling A.E."/>
            <person name="Facciotti M.T."/>
        </authorList>
    </citation>
    <scope>NUCLEOTIDE SEQUENCE [LARGE SCALE GENOMIC DNA]</scope>
    <source>
        <strain evidence="5 6">DSM 12281</strain>
    </source>
</reference>
<protein>
    <recommendedName>
        <fullName evidence="4">3-dehydroquinate dehydratase</fullName>
        <shortName evidence="4">3-dehydroquinase</shortName>
        <ecNumber evidence="4">4.2.1.10</ecNumber>
    </recommendedName>
    <alternativeName>
        <fullName evidence="4">Type I DHQase</fullName>
    </alternativeName>
    <alternativeName>
        <fullName evidence="4">Type I dehydroquinase</fullName>
        <shortName evidence="4">DHQ1</shortName>
    </alternativeName>
</protein>
<dbReference type="AlphaFoldDB" id="L9ZVY1"/>
<evidence type="ECO:0000313" key="5">
    <source>
        <dbReference type="EMBL" id="ELY89323.1"/>
    </source>
</evidence>
<feature type="active site" description="Proton donor/acceptor" evidence="4">
    <location>
        <position position="151"/>
    </location>
</feature>
<evidence type="ECO:0000256" key="3">
    <source>
        <dbReference type="ARBA" id="ARBA00023270"/>
    </source>
</evidence>
<dbReference type="Pfam" id="PF01487">
    <property type="entry name" value="DHquinase_I"/>
    <property type="match status" value="1"/>
</dbReference>
<name>L9ZVY1_9EURY</name>
<comment type="function">
    <text evidence="4">Involved in the third step of the chorismate pathway, which leads to the biosynthesis of aromatic amino acids. Catalyzes the cis-dehydration of 3-dehydroquinate (DHQ) and introduces the first double bond of the aromatic ring to yield 3-dehydroshikimate.</text>
</comment>
<dbReference type="GO" id="GO:0009073">
    <property type="term" value="P:aromatic amino acid family biosynthetic process"/>
    <property type="evidence" value="ECO:0007669"/>
    <property type="project" value="UniProtKB-KW"/>
</dbReference>
<evidence type="ECO:0000313" key="6">
    <source>
        <dbReference type="Proteomes" id="UP000011648"/>
    </source>
</evidence>
<evidence type="ECO:0000256" key="2">
    <source>
        <dbReference type="ARBA" id="ARBA00023239"/>
    </source>
</evidence>
<organism evidence="5 6">
    <name type="scientific">Natrialba taiwanensis DSM 12281</name>
    <dbReference type="NCBI Taxonomy" id="1230458"/>
    <lineage>
        <taxon>Archaea</taxon>
        <taxon>Methanobacteriati</taxon>
        <taxon>Methanobacteriota</taxon>
        <taxon>Stenosarchaea group</taxon>
        <taxon>Halobacteria</taxon>
        <taxon>Halobacteriales</taxon>
        <taxon>Natrialbaceae</taxon>
        <taxon>Natrialba</taxon>
    </lineage>
</organism>
<dbReference type="Proteomes" id="UP000011648">
    <property type="component" value="Unassembled WGS sequence"/>
</dbReference>
<gene>
    <name evidence="4" type="primary">aroD</name>
    <name evidence="5" type="ORF">C484_13550</name>
</gene>
<evidence type="ECO:0000256" key="1">
    <source>
        <dbReference type="ARBA" id="ARBA00001864"/>
    </source>
</evidence>
<feature type="active site" description="Schiff-base intermediate with substrate" evidence="4">
    <location>
        <position position="177"/>
    </location>
</feature>
<accession>L9ZVY1</accession>
<dbReference type="SUPFAM" id="SSF51569">
    <property type="entry name" value="Aldolase"/>
    <property type="match status" value="1"/>
</dbReference>
<dbReference type="InterPro" id="IPR013785">
    <property type="entry name" value="Aldolase_TIM"/>
</dbReference>
<feature type="binding site" evidence="4">
    <location>
        <position position="218"/>
    </location>
    <ligand>
        <name>3-dehydroquinate</name>
        <dbReference type="ChEBI" id="CHEBI:32364"/>
    </ligand>
</feature>
<keyword evidence="3 4" id="KW-0704">Schiff base</keyword>
<dbReference type="PANTHER" id="PTHR43699">
    <property type="entry name" value="3-DEHYDROQUINATE DEHYDRATASE"/>
    <property type="match status" value="1"/>
</dbReference>
<dbReference type="EC" id="4.2.1.10" evidence="4"/>
<comment type="caution">
    <text evidence="5">The sequence shown here is derived from an EMBL/GenBank/DDBJ whole genome shotgun (WGS) entry which is preliminary data.</text>
</comment>
<feature type="binding site" evidence="4">
    <location>
        <position position="243"/>
    </location>
    <ligand>
        <name>3-dehydroquinate</name>
        <dbReference type="ChEBI" id="CHEBI:32364"/>
    </ligand>
</feature>
<keyword evidence="4" id="KW-0057">Aromatic amino acid biosynthesis</keyword>
<dbReference type="UniPathway" id="UPA00053">
    <property type="reaction ID" value="UER00086"/>
</dbReference>
<feature type="binding site" evidence="4">
    <location>
        <position position="37"/>
    </location>
    <ligand>
        <name>3-dehydroquinate</name>
        <dbReference type="ChEBI" id="CHEBI:32364"/>
    </ligand>
</feature>
<dbReference type="InterPro" id="IPR001381">
    <property type="entry name" value="DHquinase_I"/>
</dbReference>
<proteinExistence type="inferred from homology"/>
<evidence type="ECO:0000256" key="4">
    <source>
        <dbReference type="HAMAP-Rule" id="MF_00214"/>
    </source>
</evidence>
<keyword evidence="4" id="KW-0028">Amino-acid biosynthesis</keyword>
<keyword evidence="2 4" id="KW-0456">Lyase</keyword>
<dbReference type="CDD" id="cd00502">
    <property type="entry name" value="DHQase_I"/>
    <property type="match status" value="1"/>
</dbReference>
<dbReference type="PATRIC" id="fig|1230458.4.peg.2730"/>
<dbReference type="GO" id="GO:0046279">
    <property type="term" value="P:3,4-dihydroxybenzoate biosynthetic process"/>
    <property type="evidence" value="ECO:0007669"/>
    <property type="project" value="TreeGrafter"/>
</dbReference>
<dbReference type="HAMAP" id="MF_00214">
    <property type="entry name" value="AroD"/>
    <property type="match status" value="1"/>
</dbReference>
<comment type="catalytic activity">
    <reaction evidence="1 4">
        <text>3-dehydroquinate = 3-dehydroshikimate + H2O</text>
        <dbReference type="Rhea" id="RHEA:21096"/>
        <dbReference type="ChEBI" id="CHEBI:15377"/>
        <dbReference type="ChEBI" id="CHEBI:16630"/>
        <dbReference type="ChEBI" id="CHEBI:32364"/>
        <dbReference type="EC" id="4.2.1.10"/>
    </reaction>
</comment>
<dbReference type="InterPro" id="IPR050146">
    <property type="entry name" value="Type-I_3-dehydroquinase"/>
</dbReference>
<dbReference type="PANTHER" id="PTHR43699:SF1">
    <property type="entry name" value="3-DEHYDROQUINATE DEHYDRATASE"/>
    <property type="match status" value="1"/>
</dbReference>
<dbReference type="EMBL" id="AOIL01000049">
    <property type="protein sequence ID" value="ELY89323.1"/>
    <property type="molecule type" value="Genomic_DNA"/>
</dbReference>
<keyword evidence="6" id="KW-1185">Reference proteome</keyword>
<comment type="pathway">
    <text evidence="4">Metabolic intermediate biosynthesis; chorismate biosynthesis; chorismate from D-erythrose 4-phosphate and phosphoenolpyruvate: step 3/7.</text>
</comment>
<dbReference type="Gene3D" id="3.20.20.70">
    <property type="entry name" value="Aldolase class I"/>
    <property type="match status" value="1"/>
</dbReference>
<feature type="binding site" evidence="4">
    <location>
        <position position="239"/>
    </location>
    <ligand>
        <name>3-dehydroquinate</name>
        <dbReference type="ChEBI" id="CHEBI:32364"/>
    </ligand>
</feature>
<feature type="binding site" evidence="4">
    <location>
        <position position="89"/>
    </location>
    <ligand>
        <name>3-dehydroquinate</name>
        <dbReference type="ChEBI" id="CHEBI:32364"/>
    </ligand>
</feature>
<dbReference type="GO" id="GO:0009423">
    <property type="term" value="P:chorismate biosynthetic process"/>
    <property type="evidence" value="ECO:0007669"/>
    <property type="project" value="UniProtKB-UniRule"/>
</dbReference>
<dbReference type="STRING" id="1230458.C484_13550"/>